<accession>A0A1D6PMZ3</accession>
<dbReference type="GO" id="GO:0051301">
    <property type="term" value="P:cell division"/>
    <property type="evidence" value="ECO:0007669"/>
    <property type="project" value="UniProtKB-KW"/>
</dbReference>
<dbReference type="InterPro" id="IPR013763">
    <property type="entry name" value="Cyclin-like_dom"/>
</dbReference>
<dbReference type="InterPro" id="IPR006671">
    <property type="entry name" value="Cyclin_N"/>
</dbReference>
<dbReference type="OrthoDB" id="62at2759"/>
<dbReference type="OMA" id="YCDEDPL"/>
<dbReference type="FunFam" id="1.10.472.10:FF:000278">
    <property type="entry name" value="Putative cyclin-D7-1"/>
    <property type="match status" value="1"/>
</dbReference>
<dbReference type="PANTHER" id="PTHR10177">
    <property type="entry name" value="CYCLINS"/>
    <property type="match status" value="1"/>
</dbReference>
<keyword evidence="2" id="KW-0131">Cell cycle</keyword>
<keyword evidence="3" id="KW-0195">Cyclin</keyword>
<dbReference type="InterPro" id="IPR036915">
    <property type="entry name" value="Cyclin-like_sf"/>
</dbReference>
<feature type="domain" description="Cyclin-like" evidence="5">
    <location>
        <begin position="106"/>
        <end position="195"/>
    </location>
</feature>
<dbReference type="FunCoup" id="A0A1D6PMZ3">
    <property type="interactions" value="218"/>
</dbReference>
<dbReference type="InterPro" id="IPR039361">
    <property type="entry name" value="Cyclin"/>
</dbReference>
<dbReference type="STRING" id="4577.A0A1D6PMZ3"/>
<dbReference type="Gene3D" id="1.10.472.10">
    <property type="entry name" value="Cyclin-like"/>
    <property type="match status" value="2"/>
</dbReference>
<dbReference type="InParanoid" id="A0A1D6PMZ3"/>
<evidence type="ECO:0000256" key="4">
    <source>
        <dbReference type="SAM" id="MobiDB-lite"/>
    </source>
</evidence>
<dbReference type="Pfam" id="PF00134">
    <property type="entry name" value="Cyclin_N"/>
    <property type="match status" value="1"/>
</dbReference>
<dbReference type="SUPFAM" id="SSF47954">
    <property type="entry name" value="Cyclin-like"/>
    <property type="match status" value="1"/>
</dbReference>
<evidence type="ECO:0000256" key="1">
    <source>
        <dbReference type="ARBA" id="ARBA00022618"/>
    </source>
</evidence>
<protein>
    <submittedName>
        <fullName evidence="6">Putative cyclin-D7-1</fullName>
    </submittedName>
</protein>
<reference evidence="6" key="1">
    <citation type="submission" date="2015-12" db="EMBL/GenBank/DDBJ databases">
        <title>Update maize B73 reference genome by single molecule sequencing technologies.</title>
        <authorList>
            <consortium name="Maize Genome Sequencing Project"/>
            <person name="Ware D."/>
        </authorList>
    </citation>
    <scope>NUCLEOTIDE SEQUENCE</scope>
    <source>
        <tissue evidence="6">Seedling</tissue>
    </source>
</reference>
<dbReference type="SMART" id="SM00385">
    <property type="entry name" value="CYCLIN"/>
    <property type="match status" value="1"/>
</dbReference>
<dbReference type="eggNOG" id="KOG0656">
    <property type="taxonomic scope" value="Eukaryota"/>
</dbReference>
<sequence>MDDSSLLYCDEDPLVVSTTPPPQLASNSYTLLAPQQQAASDDAEEEDHHLKELLVDHMAKQRSYAPTCREGYLEHLLPRRTTTQPEETITIPGPGSVSAARSGGVHYIIYAFGRLGLTVATVFNAVNYLDRFLSINCHLRWEAWMVELVSVACLSIACKLDEVNIPSLHHLQMEEVMSHSFLPATVRDMELTLLKALQWRLACVTPYSFLLPLLNTPPHTAAWTSRCTRLLIRSLAEPLFIQFDASVIASSALRCVALQDHRHHHHNTTTTDYGSCIISRLVRPATDTFNALCDGADDDDDDECFMMMKTLCDDDASCSSSADQLRIGGTPIVTSSTCMSSDEQLRRSPSVSVIIRRRSCLGLKTAGGGGSRRINSSRSAVISRRRRRLFGSSASAQAQAPAPQAEGKDSDDDTTNVRDEDISHT</sequence>
<comment type="similarity">
    <text evidence="3">Belongs to the cyclin family.</text>
</comment>
<organism evidence="6">
    <name type="scientific">Zea mays</name>
    <name type="common">Maize</name>
    <dbReference type="NCBI Taxonomy" id="4577"/>
    <lineage>
        <taxon>Eukaryota</taxon>
        <taxon>Viridiplantae</taxon>
        <taxon>Streptophyta</taxon>
        <taxon>Embryophyta</taxon>
        <taxon>Tracheophyta</taxon>
        <taxon>Spermatophyta</taxon>
        <taxon>Magnoliopsida</taxon>
        <taxon>Liliopsida</taxon>
        <taxon>Poales</taxon>
        <taxon>Poaceae</taxon>
        <taxon>PACMAD clade</taxon>
        <taxon>Panicoideae</taxon>
        <taxon>Andropogonodae</taxon>
        <taxon>Andropogoneae</taxon>
        <taxon>Tripsacinae</taxon>
        <taxon>Zea</taxon>
    </lineage>
</organism>
<evidence type="ECO:0000313" key="6">
    <source>
        <dbReference type="EMBL" id="AQK48232.1"/>
    </source>
</evidence>
<gene>
    <name evidence="6" type="ORF">ZEAMMB73_Zm00001d048594</name>
</gene>
<keyword evidence="1" id="KW-0132">Cell division</keyword>
<dbReference type="AlphaFoldDB" id="A0A1D6PMZ3"/>
<evidence type="ECO:0000256" key="3">
    <source>
        <dbReference type="RuleBase" id="RU000383"/>
    </source>
</evidence>
<evidence type="ECO:0000256" key="2">
    <source>
        <dbReference type="ARBA" id="ARBA00023306"/>
    </source>
</evidence>
<feature type="compositionally biased region" description="Low complexity" evidence="4">
    <location>
        <begin position="392"/>
        <end position="405"/>
    </location>
</feature>
<dbReference type="KEGG" id="zma:103652661"/>
<dbReference type="PaxDb" id="4577-GRMZM2G058410_P01"/>
<evidence type="ECO:0000259" key="5">
    <source>
        <dbReference type="SMART" id="SM00385"/>
    </source>
</evidence>
<dbReference type="SMR" id="A0A1D6PMZ3"/>
<dbReference type="EMBL" id="CM000780">
    <property type="protein sequence ID" value="AQK48232.1"/>
    <property type="molecule type" value="Genomic_DNA"/>
</dbReference>
<feature type="region of interest" description="Disordered" evidence="4">
    <location>
        <begin position="386"/>
        <end position="425"/>
    </location>
</feature>
<dbReference type="ExpressionAtlas" id="A0A1D6PMZ3">
    <property type="expression patterns" value="baseline and differential"/>
</dbReference>
<feature type="compositionally biased region" description="Basic and acidic residues" evidence="4">
    <location>
        <begin position="415"/>
        <end position="425"/>
    </location>
</feature>
<name>A0A1D6PMZ3_MAIZE</name>
<proteinExistence type="inferred from homology"/>